<comment type="catalytic activity">
    <reaction evidence="7">
        <text>a 2'-deoxyadenosine in DNA + S-adenosyl-L-methionine = an N(6)-methyl-2'-deoxyadenosine in DNA + S-adenosyl-L-homocysteine + H(+)</text>
        <dbReference type="Rhea" id="RHEA:15197"/>
        <dbReference type="Rhea" id="RHEA-COMP:12418"/>
        <dbReference type="Rhea" id="RHEA-COMP:12419"/>
        <dbReference type="ChEBI" id="CHEBI:15378"/>
        <dbReference type="ChEBI" id="CHEBI:57856"/>
        <dbReference type="ChEBI" id="CHEBI:59789"/>
        <dbReference type="ChEBI" id="CHEBI:90615"/>
        <dbReference type="ChEBI" id="CHEBI:90616"/>
        <dbReference type="EC" id="2.1.1.72"/>
    </reaction>
</comment>
<dbReference type="PANTHER" id="PTHR33841:SF1">
    <property type="entry name" value="DNA METHYLTRANSFERASE A"/>
    <property type="match status" value="1"/>
</dbReference>
<comment type="similarity">
    <text evidence="1">Belongs to the N(4)/N(6)-methyltransferase family.</text>
</comment>
<evidence type="ECO:0000256" key="6">
    <source>
        <dbReference type="ARBA" id="ARBA00023125"/>
    </source>
</evidence>
<accession>A0A1H2HMV3</accession>
<dbReference type="CDD" id="cd02440">
    <property type="entry name" value="AdoMet_MTases"/>
    <property type="match status" value="1"/>
</dbReference>
<evidence type="ECO:0000256" key="7">
    <source>
        <dbReference type="ARBA" id="ARBA00047942"/>
    </source>
</evidence>
<keyword evidence="6" id="KW-0238">DNA-binding</keyword>
<dbReference type="GO" id="GO:0009007">
    <property type="term" value="F:site-specific DNA-methyltransferase (adenine-specific) activity"/>
    <property type="evidence" value="ECO:0007669"/>
    <property type="project" value="UniProtKB-EC"/>
</dbReference>
<dbReference type="Proteomes" id="UP000182882">
    <property type="component" value="Unassembled WGS sequence"/>
</dbReference>
<evidence type="ECO:0000256" key="5">
    <source>
        <dbReference type="ARBA" id="ARBA00022747"/>
    </source>
</evidence>
<proteinExistence type="inferred from homology"/>
<evidence type="ECO:0000256" key="4">
    <source>
        <dbReference type="ARBA" id="ARBA00022679"/>
    </source>
</evidence>
<evidence type="ECO:0000313" key="9">
    <source>
        <dbReference type="EMBL" id="SDU33173.1"/>
    </source>
</evidence>
<evidence type="ECO:0000256" key="2">
    <source>
        <dbReference type="ARBA" id="ARBA00011900"/>
    </source>
</evidence>
<sequence>MILKNKKKQMGQFFTPPLIADRLVQCLNQQIKTVLDLGCGQGQLGLSVLKFYPQANYIGIEKDQEYFQSCKLAMPEQNIVHIDVIDNEALSSINNLMPVDTVIGNPPFINIPACSALINEIRKSIPGLVLFRNRLRSEILFIARSLERLRIGGQASFILPMSFFTSEQYQYFRKHIISNFSAVSLFELPSHVFTGADVSTCILSFNYKYIRDEKITLGCIKESGIISDSIRIDAKHALDRMDYSYHKLLAESGILRLDRLTSISAVGGIISRGNRSRAELSNDKIKYFHTTSFPKDQTFINLDNEIMECAKYAEEGDILLARVGSRCLDKQVIVASGRRAITDCIYKIRVPNENIEQVIRALSSKYGKVWRQMNAKGSCARYITKESLLSMPLFE</sequence>
<organism evidence="9 10">
    <name type="scientific">Nitrosomonas ureae</name>
    <dbReference type="NCBI Taxonomy" id="44577"/>
    <lineage>
        <taxon>Bacteria</taxon>
        <taxon>Pseudomonadati</taxon>
        <taxon>Pseudomonadota</taxon>
        <taxon>Betaproteobacteria</taxon>
        <taxon>Nitrosomonadales</taxon>
        <taxon>Nitrosomonadaceae</taxon>
        <taxon>Nitrosomonas</taxon>
    </lineage>
</organism>
<name>A0A1H2HMV3_9PROT</name>
<dbReference type="InterPro" id="IPR050953">
    <property type="entry name" value="N4_N6_ade-DNA_methylase"/>
</dbReference>
<evidence type="ECO:0000256" key="3">
    <source>
        <dbReference type="ARBA" id="ARBA00022603"/>
    </source>
</evidence>
<dbReference type="GO" id="GO:0008170">
    <property type="term" value="F:N-methyltransferase activity"/>
    <property type="evidence" value="ECO:0007669"/>
    <property type="project" value="InterPro"/>
</dbReference>
<reference evidence="10" key="1">
    <citation type="submission" date="2016-10" db="EMBL/GenBank/DDBJ databases">
        <authorList>
            <person name="Varghese N."/>
            <person name="Submissions S."/>
        </authorList>
    </citation>
    <scope>NUCLEOTIDE SEQUENCE [LARGE SCALE GENOMIC DNA]</scope>
    <source>
        <strain evidence="10">Nm10</strain>
    </source>
</reference>
<dbReference type="InterPro" id="IPR044946">
    <property type="entry name" value="Restrct_endonuc_typeI_TRD_sf"/>
</dbReference>
<protein>
    <recommendedName>
        <fullName evidence="2">site-specific DNA-methyltransferase (adenine-specific)</fullName>
        <ecNumber evidence="2">2.1.1.72</ecNumber>
    </recommendedName>
</protein>
<dbReference type="InterPro" id="IPR002052">
    <property type="entry name" value="DNA_methylase_N6_adenine_CS"/>
</dbReference>
<dbReference type="GO" id="GO:0003677">
    <property type="term" value="F:DNA binding"/>
    <property type="evidence" value="ECO:0007669"/>
    <property type="project" value="UniProtKB-KW"/>
</dbReference>
<dbReference type="Gene3D" id="3.90.220.20">
    <property type="entry name" value="DNA methylase specificity domains"/>
    <property type="match status" value="1"/>
</dbReference>
<dbReference type="Gene3D" id="3.40.50.150">
    <property type="entry name" value="Vaccinia Virus protein VP39"/>
    <property type="match status" value="1"/>
</dbReference>
<evidence type="ECO:0000259" key="8">
    <source>
        <dbReference type="Pfam" id="PF02384"/>
    </source>
</evidence>
<dbReference type="PROSITE" id="PS00092">
    <property type="entry name" value="N6_MTASE"/>
    <property type="match status" value="1"/>
</dbReference>
<dbReference type="SUPFAM" id="SSF53335">
    <property type="entry name" value="S-adenosyl-L-methionine-dependent methyltransferases"/>
    <property type="match status" value="1"/>
</dbReference>
<dbReference type="EMBL" id="FNLN01000056">
    <property type="protein sequence ID" value="SDU33173.1"/>
    <property type="molecule type" value="Genomic_DNA"/>
</dbReference>
<keyword evidence="10" id="KW-1185">Reference proteome</keyword>
<dbReference type="AlphaFoldDB" id="A0A1H2HMV3"/>
<evidence type="ECO:0000313" key="10">
    <source>
        <dbReference type="Proteomes" id="UP000182882"/>
    </source>
</evidence>
<feature type="domain" description="DNA methylase adenine-specific" evidence="8">
    <location>
        <begin position="4"/>
        <end position="209"/>
    </location>
</feature>
<keyword evidence="4" id="KW-0808">Transferase</keyword>
<keyword evidence="5" id="KW-0680">Restriction system</keyword>
<keyword evidence="3 9" id="KW-0489">Methyltransferase</keyword>
<dbReference type="InterPro" id="IPR029063">
    <property type="entry name" value="SAM-dependent_MTases_sf"/>
</dbReference>
<dbReference type="GO" id="GO:0009307">
    <property type="term" value="P:DNA restriction-modification system"/>
    <property type="evidence" value="ECO:0007669"/>
    <property type="project" value="UniProtKB-KW"/>
</dbReference>
<dbReference type="EC" id="2.1.1.72" evidence="2"/>
<dbReference type="Pfam" id="PF02384">
    <property type="entry name" value="N6_Mtase"/>
    <property type="match status" value="1"/>
</dbReference>
<evidence type="ECO:0000256" key="1">
    <source>
        <dbReference type="ARBA" id="ARBA00006594"/>
    </source>
</evidence>
<gene>
    <name evidence="9" type="ORF">SAMN05216406_1565</name>
</gene>
<dbReference type="PANTHER" id="PTHR33841">
    <property type="entry name" value="DNA METHYLTRANSFERASE YEEA-RELATED"/>
    <property type="match status" value="1"/>
</dbReference>
<dbReference type="PRINTS" id="PR00507">
    <property type="entry name" value="N12N6MTFRASE"/>
</dbReference>
<dbReference type="GO" id="GO:0032259">
    <property type="term" value="P:methylation"/>
    <property type="evidence" value="ECO:0007669"/>
    <property type="project" value="UniProtKB-KW"/>
</dbReference>
<dbReference type="InterPro" id="IPR003356">
    <property type="entry name" value="DNA_methylase_A-5"/>
</dbReference>